<evidence type="ECO:0000313" key="2">
    <source>
        <dbReference type="Proteomes" id="UP001497744"/>
    </source>
</evidence>
<keyword evidence="1" id="KW-0436">Ligase</keyword>
<comment type="caution">
    <text evidence="1">The sequence shown here is derived from an EMBL/GenBank/DDBJ whole genome shotgun (WGS) entry which is preliminary data.</text>
</comment>
<dbReference type="AlphaFoldDB" id="A0AAV4M176"/>
<sequence>MPTPPLTDYHQQGEDRLVLQLVEHLVHRLVGVGLVFDAELCDLRKRLRRRKHVAAATSSPQPRHPPEHWYLELLAVGVPQLEPLPLEF</sequence>
<dbReference type="Proteomes" id="UP001497744">
    <property type="component" value="Unassembled WGS sequence"/>
</dbReference>
<dbReference type="RefSeq" id="XP_067717863.1">
    <property type="nucleotide sequence ID" value="XM_067861762.1"/>
</dbReference>
<protein>
    <submittedName>
        <fullName evidence="1">Threonine-tRNA ligase</fullName>
    </submittedName>
</protein>
<accession>A0AAV4M176</accession>
<evidence type="ECO:0000313" key="1">
    <source>
        <dbReference type="EMBL" id="GIX65794.1"/>
    </source>
</evidence>
<dbReference type="GO" id="GO:0016874">
    <property type="term" value="F:ligase activity"/>
    <property type="evidence" value="ECO:0007669"/>
    <property type="project" value="UniProtKB-KW"/>
</dbReference>
<name>A0AAV4M176_BABCB</name>
<reference evidence="1 2" key="1">
    <citation type="submission" date="2021-06" db="EMBL/GenBank/DDBJ databases">
        <title>Genome sequence of Babesia caballi.</title>
        <authorList>
            <person name="Yamagishi J."/>
            <person name="Kidaka T."/>
            <person name="Ochi A."/>
        </authorList>
    </citation>
    <scope>NUCLEOTIDE SEQUENCE [LARGE SCALE GENOMIC DNA]</scope>
    <source>
        <strain evidence="1">USDA-D6B2</strain>
    </source>
</reference>
<dbReference type="EMBL" id="BPLF01000005">
    <property type="protein sequence ID" value="GIX65794.1"/>
    <property type="molecule type" value="Genomic_DNA"/>
</dbReference>
<gene>
    <name evidence="1" type="ORF">BcabD6B2_52290</name>
</gene>
<dbReference type="GeneID" id="94197275"/>
<organism evidence="1 2">
    <name type="scientific">Babesia caballi</name>
    <dbReference type="NCBI Taxonomy" id="5871"/>
    <lineage>
        <taxon>Eukaryota</taxon>
        <taxon>Sar</taxon>
        <taxon>Alveolata</taxon>
        <taxon>Apicomplexa</taxon>
        <taxon>Aconoidasida</taxon>
        <taxon>Piroplasmida</taxon>
        <taxon>Babesiidae</taxon>
        <taxon>Babesia</taxon>
    </lineage>
</organism>
<proteinExistence type="predicted"/>
<keyword evidence="2" id="KW-1185">Reference proteome</keyword>